<dbReference type="InterPro" id="IPR011429">
    <property type="entry name" value="Cyt_c_Planctomycete-type"/>
</dbReference>
<accession>A0A518GHA6</accession>
<feature type="signal peptide" evidence="1">
    <location>
        <begin position="1"/>
        <end position="30"/>
    </location>
</feature>
<feature type="domain" description="Cytochrome C Planctomycete-type" evidence="4">
    <location>
        <begin position="55"/>
        <end position="112"/>
    </location>
</feature>
<dbReference type="OrthoDB" id="127107at2"/>
<dbReference type="EMBL" id="CP036298">
    <property type="protein sequence ID" value="QDV27981.1"/>
    <property type="molecule type" value="Genomic_DNA"/>
</dbReference>
<dbReference type="InterPro" id="IPR011444">
    <property type="entry name" value="DUF1549"/>
</dbReference>
<evidence type="ECO:0000259" key="2">
    <source>
        <dbReference type="Pfam" id="PF07583"/>
    </source>
</evidence>
<dbReference type="AlphaFoldDB" id="A0A518GHA6"/>
<dbReference type="Pfam" id="PF07635">
    <property type="entry name" value="PSCyt1"/>
    <property type="match status" value="1"/>
</dbReference>
<sequence length="1120" mass="123893" precursor="true">MVCARRILRSACLAWLNLALLAFHAIPAPATEPSFSAEDIEWFEREVRPLLAAQCGSCHSEDPTRRKGGLSLESREAVLAGGDSGAGIVPGDPDASLLVEAIRRESFEMPPEKSLSPRELEILEQWVAKGAPWSADQPAGEGQRNWLQQRIQSHWAWAPVEEVDVAATAADAWSLRPLDRLVLEQMRARGVSPGSDAEPRTLLRRLSVDLLGLPASATLADDFAMNPTEDQYRALVDEMLASPQFGARWGRHWLDLVRYSETLGHEFDYPAKHAWRYRDAVIDAFNTDLPYDDFVYEHLSGDQADSPRLHPLTGQNDSLAMTAWWWLGDSVHAPVDVSNDWATRTDNQIDVFSKTFLGMTIACARCHDHKFDAIRQADYFGLAGVIESSRRSYAITDPKEKIARHSAMIQRRVQKADEAAAQAFQVPALAAGEREAGEVREVVEELAAIDPEPQASECAPVPHEAEADVDVASGSSLDQAMRSWLEQVVEHLQDAPPERKVSLLPLDSPWVVLRAATANRAGKDDPHATQASCDALQTELEQGVAAFDEWEQSSVLFADFANGMPQGWSVNGVEPAASPQGWVPEFEWFEDGVVLPSRRGIFRSHRLGRKQQLVLRSPTFDVQGKAICIKMRGKSAQSTVLVNNYFMLEFHGLLFGDLRKPIDQPRDHGWVIHAGDLNKYIDYPAFLSIEDFGKDWFEIEEVRFAEQGPPTEASSVAVRLLEQAEGSIDRLLQLAASQLVASLSRQDAEQIDVLRSALRLAEELHVPLPGVGLEPLKRLAVELQELDKKTPQPTILLATSEGTPRNAALDIRGNPHTPGELVPRGCLSETLAEIEIGEESTGRRELAASLTDRSHPLTARVMVNRVWHYLMGQGLVATPDNFGVLGGAPSHPHLLDHLTTEFVRHDWSVKWLVREIVLSRTYRLTSVPTAEQAVRDADGILLSHRRVRRLSAEAMRDAMLSAADSLDAQLAGPSVPVYLNDQMTGRGRPAQSGPLDGDNRRTVYIEVRRNFLNPFLVAFDFPLPSTTVGARNDSNVPAQALGLLNDPFGAEIARRVALRSEGAATPEMRVQAMVRAVLGRDANSEESRQALQLVELADDQTGWVDLAHVLLNSKEFLYVR</sequence>
<keyword evidence="6" id="KW-1185">Reference proteome</keyword>
<feature type="chain" id="PRO_5021771468" evidence="1">
    <location>
        <begin position="31"/>
        <end position="1120"/>
    </location>
</feature>
<name>A0A518GHA6_9BACT</name>
<dbReference type="Pfam" id="PF07583">
    <property type="entry name" value="PSCyt2"/>
    <property type="match status" value="1"/>
</dbReference>
<feature type="domain" description="DUF1549" evidence="2">
    <location>
        <begin position="177"/>
        <end position="390"/>
    </location>
</feature>
<dbReference type="Pfam" id="PF07587">
    <property type="entry name" value="PSD1"/>
    <property type="match status" value="1"/>
</dbReference>
<evidence type="ECO:0000259" key="3">
    <source>
        <dbReference type="Pfam" id="PF07587"/>
    </source>
</evidence>
<dbReference type="InterPro" id="IPR022655">
    <property type="entry name" value="DUF1553"/>
</dbReference>
<gene>
    <name evidence="5" type="ORF">Q31a_63740</name>
</gene>
<evidence type="ECO:0000259" key="4">
    <source>
        <dbReference type="Pfam" id="PF07635"/>
    </source>
</evidence>
<evidence type="ECO:0000256" key="1">
    <source>
        <dbReference type="SAM" id="SignalP"/>
    </source>
</evidence>
<protein>
    <submittedName>
        <fullName evidence="5">Planctomycete cytochrome C</fullName>
    </submittedName>
</protein>
<evidence type="ECO:0000313" key="6">
    <source>
        <dbReference type="Proteomes" id="UP000318017"/>
    </source>
</evidence>
<dbReference type="Proteomes" id="UP000318017">
    <property type="component" value="Chromosome"/>
</dbReference>
<feature type="domain" description="DUF1553" evidence="3">
    <location>
        <begin position="842"/>
        <end position="1093"/>
    </location>
</feature>
<dbReference type="KEGG" id="ahel:Q31a_63740"/>
<proteinExistence type="predicted"/>
<dbReference type="PANTHER" id="PTHR35889:SF3">
    <property type="entry name" value="F-BOX DOMAIN-CONTAINING PROTEIN"/>
    <property type="match status" value="1"/>
</dbReference>
<dbReference type="RefSeq" id="WP_145086223.1">
    <property type="nucleotide sequence ID" value="NZ_CP036298.1"/>
</dbReference>
<evidence type="ECO:0000313" key="5">
    <source>
        <dbReference type="EMBL" id="QDV27981.1"/>
    </source>
</evidence>
<organism evidence="5 6">
    <name type="scientific">Aureliella helgolandensis</name>
    <dbReference type="NCBI Taxonomy" id="2527968"/>
    <lineage>
        <taxon>Bacteria</taxon>
        <taxon>Pseudomonadati</taxon>
        <taxon>Planctomycetota</taxon>
        <taxon>Planctomycetia</taxon>
        <taxon>Pirellulales</taxon>
        <taxon>Pirellulaceae</taxon>
        <taxon>Aureliella</taxon>
    </lineage>
</organism>
<reference evidence="5 6" key="1">
    <citation type="submission" date="2019-02" db="EMBL/GenBank/DDBJ databases">
        <title>Deep-cultivation of Planctomycetes and their phenomic and genomic characterization uncovers novel biology.</title>
        <authorList>
            <person name="Wiegand S."/>
            <person name="Jogler M."/>
            <person name="Boedeker C."/>
            <person name="Pinto D."/>
            <person name="Vollmers J."/>
            <person name="Rivas-Marin E."/>
            <person name="Kohn T."/>
            <person name="Peeters S.H."/>
            <person name="Heuer A."/>
            <person name="Rast P."/>
            <person name="Oberbeckmann S."/>
            <person name="Bunk B."/>
            <person name="Jeske O."/>
            <person name="Meyerdierks A."/>
            <person name="Storesund J.E."/>
            <person name="Kallscheuer N."/>
            <person name="Luecker S."/>
            <person name="Lage O.M."/>
            <person name="Pohl T."/>
            <person name="Merkel B.J."/>
            <person name="Hornburger P."/>
            <person name="Mueller R.-W."/>
            <person name="Bruemmer F."/>
            <person name="Labrenz M."/>
            <person name="Spormann A.M."/>
            <person name="Op den Camp H."/>
            <person name="Overmann J."/>
            <person name="Amann R."/>
            <person name="Jetten M.S.M."/>
            <person name="Mascher T."/>
            <person name="Medema M.H."/>
            <person name="Devos D.P."/>
            <person name="Kaster A.-K."/>
            <person name="Ovreas L."/>
            <person name="Rohde M."/>
            <person name="Galperin M.Y."/>
            <person name="Jogler C."/>
        </authorList>
    </citation>
    <scope>NUCLEOTIDE SEQUENCE [LARGE SCALE GENOMIC DNA]</scope>
    <source>
        <strain evidence="5 6">Q31a</strain>
    </source>
</reference>
<keyword evidence="1" id="KW-0732">Signal</keyword>
<dbReference type="PANTHER" id="PTHR35889">
    <property type="entry name" value="CYCLOINULO-OLIGOSACCHARIDE FRUCTANOTRANSFERASE-RELATED"/>
    <property type="match status" value="1"/>
</dbReference>